<evidence type="ECO:0000256" key="2">
    <source>
        <dbReference type="SAM" id="SignalP"/>
    </source>
</evidence>
<evidence type="ECO:0000313" key="3">
    <source>
        <dbReference type="EMBL" id="KAJ6380982.1"/>
    </source>
</evidence>
<feature type="chain" id="PRO_5046615526" evidence="2">
    <location>
        <begin position="18"/>
        <end position="48"/>
    </location>
</feature>
<name>A0ABQ9BBP6_9ROSI</name>
<reference evidence="3" key="1">
    <citation type="submission" date="2022-10" db="EMBL/GenBank/DDBJ databases">
        <authorList>
            <person name="Hyden B.L."/>
            <person name="Feng K."/>
            <person name="Yates T."/>
            <person name="Jawdy S."/>
            <person name="Smart L.B."/>
            <person name="Muchero W."/>
        </authorList>
    </citation>
    <scope>NUCLEOTIDE SEQUENCE</scope>
    <source>
        <tissue evidence="3">Shoot tip</tissue>
    </source>
</reference>
<keyword evidence="4" id="KW-1185">Reference proteome</keyword>
<protein>
    <submittedName>
        <fullName evidence="3">Uncharacterized protein</fullName>
    </submittedName>
</protein>
<organism evidence="3 4">
    <name type="scientific">Salix suchowensis</name>
    <dbReference type="NCBI Taxonomy" id="1278906"/>
    <lineage>
        <taxon>Eukaryota</taxon>
        <taxon>Viridiplantae</taxon>
        <taxon>Streptophyta</taxon>
        <taxon>Embryophyta</taxon>
        <taxon>Tracheophyta</taxon>
        <taxon>Spermatophyta</taxon>
        <taxon>Magnoliopsida</taxon>
        <taxon>eudicotyledons</taxon>
        <taxon>Gunneridae</taxon>
        <taxon>Pentapetalae</taxon>
        <taxon>rosids</taxon>
        <taxon>fabids</taxon>
        <taxon>Malpighiales</taxon>
        <taxon>Salicaceae</taxon>
        <taxon>Saliceae</taxon>
        <taxon>Salix</taxon>
    </lineage>
</organism>
<feature type="signal peptide" evidence="2">
    <location>
        <begin position="1"/>
        <end position="17"/>
    </location>
</feature>
<reference evidence="3" key="2">
    <citation type="journal article" date="2023" name="Int. J. Mol. Sci.">
        <title>De Novo Assembly and Annotation of 11 Diverse Shrub Willow (Salix) Genomes Reveals Novel Gene Organization in Sex-Linked Regions.</title>
        <authorList>
            <person name="Hyden B."/>
            <person name="Feng K."/>
            <person name="Yates T.B."/>
            <person name="Jawdy S."/>
            <person name="Cereghino C."/>
            <person name="Smart L.B."/>
            <person name="Muchero W."/>
        </authorList>
    </citation>
    <scope>NUCLEOTIDE SEQUENCE</scope>
    <source>
        <tissue evidence="3">Shoot tip</tissue>
    </source>
</reference>
<dbReference type="Proteomes" id="UP001141253">
    <property type="component" value="Chromosome 6"/>
</dbReference>
<accession>A0ABQ9BBP6</accession>
<gene>
    <name evidence="3" type="ORF">OIU77_029808</name>
</gene>
<proteinExistence type="predicted"/>
<feature type="region of interest" description="Disordered" evidence="1">
    <location>
        <begin position="21"/>
        <end position="48"/>
    </location>
</feature>
<evidence type="ECO:0000313" key="4">
    <source>
        <dbReference type="Proteomes" id="UP001141253"/>
    </source>
</evidence>
<dbReference type="EMBL" id="JAPFFI010000009">
    <property type="protein sequence ID" value="KAJ6380982.1"/>
    <property type="molecule type" value="Genomic_DNA"/>
</dbReference>
<comment type="caution">
    <text evidence="3">The sequence shown here is derived from an EMBL/GenBank/DDBJ whole genome shotgun (WGS) entry which is preliminary data.</text>
</comment>
<keyword evidence="2" id="KW-0732">Signal</keyword>
<sequence length="48" mass="5261">MMTKLFFLVSITLQLISFPLNQKTRNPQPPSRPSSQTTASQSGSSLPP</sequence>
<evidence type="ECO:0000256" key="1">
    <source>
        <dbReference type="SAM" id="MobiDB-lite"/>
    </source>
</evidence>
<feature type="compositionally biased region" description="Low complexity" evidence="1">
    <location>
        <begin position="33"/>
        <end position="48"/>
    </location>
</feature>